<evidence type="ECO:0000256" key="7">
    <source>
        <dbReference type="ARBA" id="ARBA00022759"/>
    </source>
</evidence>
<evidence type="ECO:0000259" key="11">
    <source>
        <dbReference type="PROSITE" id="PS50878"/>
    </source>
</evidence>
<evidence type="ECO:0000256" key="10">
    <source>
        <dbReference type="SAM" id="MobiDB-lite"/>
    </source>
</evidence>
<dbReference type="Gene3D" id="2.40.70.10">
    <property type="entry name" value="Acid Proteases"/>
    <property type="match status" value="1"/>
</dbReference>
<dbReference type="CDD" id="cd01647">
    <property type="entry name" value="RT_LTR"/>
    <property type="match status" value="1"/>
</dbReference>
<dbReference type="Pfam" id="PF17921">
    <property type="entry name" value="Integrase_H2C2"/>
    <property type="match status" value="1"/>
</dbReference>
<dbReference type="CDD" id="cd00303">
    <property type="entry name" value="retropepsin_like"/>
    <property type="match status" value="1"/>
</dbReference>
<dbReference type="Pfam" id="PF17919">
    <property type="entry name" value="RT_RNaseH_2"/>
    <property type="match status" value="1"/>
</dbReference>
<keyword evidence="13" id="KW-1185">Reference proteome</keyword>
<evidence type="ECO:0000256" key="2">
    <source>
        <dbReference type="ARBA" id="ARBA00022670"/>
    </source>
</evidence>
<keyword evidence="6" id="KW-0064">Aspartyl protease</keyword>
<dbReference type="InterPro" id="IPR041588">
    <property type="entry name" value="Integrase_H2C2"/>
</dbReference>
<dbReference type="EMBL" id="JBEUOH010000021">
    <property type="protein sequence ID" value="KAL0868233.1"/>
    <property type="molecule type" value="Genomic_DNA"/>
</dbReference>
<name>A0ABR3HCU1_LOXSC</name>
<dbReference type="SUPFAM" id="SSF50630">
    <property type="entry name" value="Acid proteases"/>
    <property type="match status" value="1"/>
</dbReference>
<dbReference type="CDD" id="cd09274">
    <property type="entry name" value="RNase_HI_RT_Ty3"/>
    <property type="match status" value="1"/>
</dbReference>
<keyword evidence="4" id="KW-0548">Nucleotidyltransferase</keyword>
<dbReference type="SUPFAM" id="SSF56672">
    <property type="entry name" value="DNA/RNA polymerases"/>
    <property type="match status" value="1"/>
</dbReference>
<protein>
    <recommendedName>
        <fullName evidence="1">RNA-directed DNA polymerase</fullName>
        <ecNumber evidence="1">2.7.7.49</ecNumber>
    </recommendedName>
</protein>
<dbReference type="PANTHER" id="PTHR37984:SF5">
    <property type="entry name" value="PROTEIN NYNRIN-LIKE"/>
    <property type="match status" value="1"/>
</dbReference>
<keyword evidence="9" id="KW-0511">Multifunctional enzyme</keyword>
<dbReference type="InterPro" id="IPR043502">
    <property type="entry name" value="DNA/RNA_pol_sf"/>
</dbReference>
<keyword evidence="8" id="KW-0238">DNA-binding</keyword>
<keyword evidence="3" id="KW-0808">Transferase</keyword>
<dbReference type="InterPro" id="IPR021109">
    <property type="entry name" value="Peptidase_aspartic_dom_sf"/>
</dbReference>
<feature type="region of interest" description="Disordered" evidence="10">
    <location>
        <begin position="223"/>
        <end position="252"/>
    </location>
</feature>
<dbReference type="Pfam" id="PF00078">
    <property type="entry name" value="RVT_1"/>
    <property type="match status" value="1"/>
</dbReference>
<evidence type="ECO:0000256" key="6">
    <source>
        <dbReference type="ARBA" id="ARBA00022750"/>
    </source>
</evidence>
<gene>
    <name evidence="12" type="ORF">ABMA27_007766</name>
</gene>
<evidence type="ECO:0000313" key="13">
    <source>
        <dbReference type="Proteomes" id="UP001549920"/>
    </source>
</evidence>
<evidence type="ECO:0000256" key="3">
    <source>
        <dbReference type="ARBA" id="ARBA00022679"/>
    </source>
</evidence>
<dbReference type="SUPFAM" id="SSF57756">
    <property type="entry name" value="Retrovirus zinc finger-like domains"/>
    <property type="match status" value="1"/>
</dbReference>
<feature type="domain" description="Reverse transcriptase" evidence="11">
    <location>
        <begin position="658"/>
        <end position="837"/>
    </location>
</feature>
<evidence type="ECO:0000256" key="9">
    <source>
        <dbReference type="ARBA" id="ARBA00023268"/>
    </source>
</evidence>
<dbReference type="Gene3D" id="3.10.10.10">
    <property type="entry name" value="HIV Type 1 Reverse Transcriptase, subunit A, domain 1"/>
    <property type="match status" value="1"/>
</dbReference>
<dbReference type="SMART" id="SM00343">
    <property type="entry name" value="ZnF_C2HC"/>
    <property type="match status" value="2"/>
</dbReference>
<dbReference type="Proteomes" id="UP001549920">
    <property type="component" value="Unassembled WGS sequence"/>
</dbReference>
<dbReference type="InterPro" id="IPR041577">
    <property type="entry name" value="RT_RNaseH_2"/>
</dbReference>
<accession>A0ABR3HCU1</accession>
<dbReference type="Gene3D" id="4.10.60.10">
    <property type="entry name" value="Zinc finger, CCHC-type"/>
    <property type="match status" value="1"/>
</dbReference>
<evidence type="ECO:0000313" key="12">
    <source>
        <dbReference type="EMBL" id="KAL0868233.1"/>
    </source>
</evidence>
<dbReference type="PANTHER" id="PTHR37984">
    <property type="entry name" value="PROTEIN CBG26694"/>
    <property type="match status" value="1"/>
</dbReference>
<dbReference type="Gene3D" id="1.10.340.70">
    <property type="match status" value="1"/>
</dbReference>
<evidence type="ECO:0000256" key="8">
    <source>
        <dbReference type="ARBA" id="ARBA00023125"/>
    </source>
</evidence>
<organism evidence="12 13">
    <name type="scientific">Loxostege sticticalis</name>
    <name type="common">Beet webworm moth</name>
    <dbReference type="NCBI Taxonomy" id="481309"/>
    <lineage>
        <taxon>Eukaryota</taxon>
        <taxon>Metazoa</taxon>
        <taxon>Ecdysozoa</taxon>
        <taxon>Arthropoda</taxon>
        <taxon>Hexapoda</taxon>
        <taxon>Insecta</taxon>
        <taxon>Pterygota</taxon>
        <taxon>Neoptera</taxon>
        <taxon>Endopterygota</taxon>
        <taxon>Lepidoptera</taxon>
        <taxon>Glossata</taxon>
        <taxon>Ditrysia</taxon>
        <taxon>Pyraloidea</taxon>
        <taxon>Crambidae</taxon>
        <taxon>Pyraustinae</taxon>
        <taxon>Loxostege</taxon>
    </lineage>
</organism>
<sequence length="1185" mass="136065">MSSDEELAYMNRLGRKRRRYMAISSDSEEEVDRSEKILKTADDSLSKEDLLQIIASLRGESSKSVTSAIPNHQNNVIPEFDPNNKSQSIDRWLGKVNECSTIYGWNEKQTIHFSLQKLVGLAKKWYESLSTLTYTWEQWQQKLRKAFPCDENYGKLLEEMLARVSRPGESLKEYFYEKLTLLSRCEITGQKAVDCVEWPVHHSLQCKEPEDLLSYLASQQTKENSNLTSHYPKKRDSRNVANSSGYRNNSSNNSNGPNFMLCFNCKERGHSYTACSKPIVKCRKCGRIGHDLETCYRKPLLSHNPSTDKKVLKIAVNNVEFTQNADIGSSCRKDMSATSESSTNLPNSNEKFYKTITINGVNLVAYVDFGSECSLIRLSDARKLELLETTHELPVIRGFGNSCISPTAKTCVEAKVDDVESLVELLIVEDRYLQTPILIGQNFTEKPSVIVLKTNNNLHFYSSPESKVEFEKDDKIKLFIRNDTVITGGGVLEVYTNDDFTGEVYADGNTSFNPNQEYYFHRGCYRLVNGYGFVFVSILNNNALTFKRDMLLARVSPTSETKIAEVNTIQADRSQRQSPLDIEEVKIDPKLSSADQERLYKLLQRYRSCFATNLSELGCTTESAMHIELHDNRPVVYRPYRMSFHEREKVRNIVEELLQNDIVQESQSNYARPVLLVKKKNGEARLCVDFRGLNSKTVKDKYPLPVIEDQISNLSGNVFFTTLDLASGYYQVPMANDSRHLTAFVTPDGHYEFKRMPFGLANAPAVFQRTMNKILRTRRFTTALAYMDDLLVPSKSVEEGFQRLEDILQLFQEAGLTLNLSKCRFFDTQIDYLGYEISSEGVKPGERKIEAVRKFPTPRNVHEVRQFLGLSSYFRKFVKGFGEIAKPLTTLLKQNAPWQWTQLEEAAFQSLKQKLQERPILALYNPKLDTELHADASSLGLGGILMQWQENPRVLKPVAYFSRQTTAEERYLHSYELETLAVVCSLKKFRPYLLGSKFTIYTDCNALRHTLTKRDLIPRIARWWLQISEFDFDIQYRPGCSMSHVDALSRNPVPNTSHVDASIEAVEFPNVLKITTENWLQTLQLADPEIVRISKILKPEISEEVKDIRKNYVIKDHLVYRKANEELRLVVPRNARWQICKINHDDIGHFGVSKTLERIQGKYWSPKLRRFVQKYVSACIDCAYS</sequence>
<feature type="compositionally biased region" description="Low complexity" evidence="10">
    <location>
        <begin position="242"/>
        <end position="252"/>
    </location>
</feature>
<evidence type="ECO:0000256" key="5">
    <source>
        <dbReference type="ARBA" id="ARBA00022722"/>
    </source>
</evidence>
<keyword evidence="7" id="KW-0378">Hydrolase</keyword>
<dbReference type="InterPro" id="IPR043128">
    <property type="entry name" value="Rev_trsase/Diguanyl_cyclase"/>
</dbReference>
<dbReference type="InterPro" id="IPR036875">
    <property type="entry name" value="Znf_CCHC_sf"/>
</dbReference>
<dbReference type="InterPro" id="IPR000477">
    <property type="entry name" value="RT_dom"/>
</dbReference>
<comment type="caution">
    <text evidence="12">The sequence shown here is derived from an EMBL/GenBank/DDBJ whole genome shotgun (WGS) entry which is preliminary data.</text>
</comment>
<keyword evidence="7" id="KW-0255">Endonuclease</keyword>
<dbReference type="InterPro" id="IPR050951">
    <property type="entry name" value="Retrovirus_Pol_polyprotein"/>
</dbReference>
<reference evidence="12 13" key="1">
    <citation type="submission" date="2024-06" db="EMBL/GenBank/DDBJ databases">
        <title>A chromosome-level genome assembly of beet webworm, Loxostege sticticalis.</title>
        <authorList>
            <person name="Zhang Y."/>
        </authorList>
    </citation>
    <scope>NUCLEOTIDE SEQUENCE [LARGE SCALE GENOMIC DNA]</scope>
    <source>
        <strain evidence="12">AQ026</strain>
        <tissue evidence="12">Whole body</tissue>
    </source>
</reference>
<dbReference type="Gene3D" id="3.30.70.270">
    <property type="match status" value="2"/>
</dbReference>
<dbReference type="EC" id="2.7.7.49" evidence="1"/>
<keyword evidence="5" id="KW-0540">Nuclease</keyword>
<dbReference type="InterPro" id="IPR001878">
    <property type="entry name" value="Znf_CCHC"/>
</dbReference>
<proteinExistence type="predicted"/>
<evidence type="ECO:0000256" key="1">
    <source>
        <dbReference type="ARBA" id="ARBA00012493"/>
    </source>
</evidence>
<evidence type="ECO:0000256" key="4">
    <source>
        <dbReference type="ARBA" id="ARBA00022695"/>
    </source>
</evidence>
<dbReference type="PROSITE" id="PS50878">
    <property type="entry name" value="RT_POL"/>
    <property type="match status" value="1"/>
</dbReference>
<keyword evidence="2" id="KW-0645">Protease</keyword>